<gene>
    <name evidence="2" type="ORF">AAFF_G00281940</name>
</gene>
<dbReference type="EMBL" id="JAINUG010000399">
    <property type="protein sequence ID" value="KAJ8372487.1"/>
    <property type="molecule type" value="Genomic_DNA"/>
</dbReference>
<dbReference type="Proteomes" id="UP001221898">
    <property type="component" value="Unassembled WGS sequence"/>
</dbReference>
<evidence type="ECO:0000313" key="2">
    <source>
        <dbReference type="EMBL" id="KAJ8372487.1"/>
    </source>
</evidence>
<protein>
    <submittedName>
        <fullName evidence="2">Uncharacterized protein</fullName>
    </submittedName>
</protein>
<organism evidence="2 3">
    <name type="scientific">Aldrovandia affinis</name>
    <dbReference type="NCBI Taxonomy" id="143900"/>
    <lineage>
        <taxon>Eukaryota</taxon>
        <taxon>Metazoa</taxon>
        <taxon>Chordata</taxon>
        <taxon>Craniata</taxon>
        <taxon>Vertebrata</taxon>
        <taxon>Euteleostomi</taxon>
        <taxon>Actinopterygii</taxon>
        <taxon>Neopterygii</taxon>
        <taxon>Teleostei</taxon>
        <taxon>Notacanthiformes</taxon>
        <taxon>Halosauridae</taxon>
        <taxon>Aldrovandia</taxon>
    </lineage>
</organism>
<sequence length="119" mass="12930">MSHSTKAACLYLSQESTCGPNKGAVNVACLLKHAADHALSPAPETQRTACNPHHMPHPRNHGHTRQGTWPEKHLHFRWSYTGEEDGQLAAATDAPGRARISVPCASEHRFNQVDGCEGS</sequence>
<accession>A0AAD7RA10</accession>
<proteinExistence type="predicted"/>
<name>A0AAD7RA10_9TELE</name>
<reference evidence="2" key="1">
    <citation type="journal article" date="2023" name="Science">
        <title>Genome structures resolve the early diversification of teleost fishes.</title>
        <authorList>
            <person name="Parey E."/>
            <person name="Louis A."/>
            <person name="Montfort J."/>
            <person name="Bouchez O."/>
            <person name="Roques C."/>
            <person name="Iampietro C."/>
            <person name="Lluch J."/>
            <person name="Castinel A."/>
            <person name="Donnadieu C."/>
            <person name="Desvignes T."/>
            <person name="Floi Bucao C."/>
            <person name="Jouanno E."/>
            <person name="Wen M."/>
            <person name="Mejri S."/>
            <person name="Dirks R."/>
            <person name="Jansen H."/>
            <person name="Henkel C."/>
            <person name="Chen W.J."/>
            <person name="Zahm M."/>
            <person name="Cabau C."/>
            <person name="Klopp C."/>
            <person name="Thompson A.W."/>
            <person name="Robinson-Rechavi M."/>
            <person name="Braasch I."/>
            <person name="Lecointre G."/>
            <person name="Bobe J."/>
            <person name="Postlethwait J.H."/>
            <person name="Berthelot C."/>
            <person name="Roest Crollius H."/>
            <person name="Guiguen Y."/>
        </authorList>
    </citation>
    <scope>NUCLEOTIDE SEQUENCE</scope>
    <source>
        <strain evidence="2">NC1722</strain>
    </source>
</reference>
<feature type="region of interest" description="Disordered" evidence="1">
    <location>
        <begin position="40"/>
        <end position="68"/>
    </location>
</feature>
<evidence type="ECO:0000256" key="1">
    <source>
        <dbReference type="SAM" id="MobiDB-lite"/>
    </source>
</evidence>
<feature type="compositionally biased region" description="Basic residues" evidence="1">
    <location>
        <begin position="54"/>
        <end position="64"/>
    </location>
</feature>
<keyword evidence="3" id="KW-1185">Reference proteome</keyword>
<evidence type="ECO:0000313" key="3">
    <source>
        <dbReference type="Proteomes" id="UP001221898"/>
    </source>
</evidence>
<dbReference type="AlphaFoldDB" id="A0AAD7RA10"/>
<comment type="caution">
    <text evidence="2">The sequence shown here is derived from an EMBL/GenBank/DDBJ whole genome shotgun (WGS) entry which is preliminary data.</text>
</comment>